<dbReference type="Proteomes" id="UP000824145">
    <property type="component" value="Unassembled WGS sequence"/>
</dbReference>
<comment type="similarity">
    <text evidence="1">Belongs to the UPF0111 family.</text>
</comment>
<organism evidence="2 3">
    <name type="scientific">Candidatus Caccalectryoclostridium excrementigallinarum</name>
    <dbReference type="NCBI Taxonomy" id="2840710"/>
    <lineage>
        <taxon>Bacteria</taxon>
        <taxon>Bacillati</taxon>
        <taxon>Bacillota</taxon>
        <taxon>Clostridia</taxon>
        <taxon>Christensenellales</taxon>
        <taxon>Christensenellaceae</taxon>
        <taxon>Christensenellaceae incertae sedis</taxon>
        <taxon>Candidatus Caccalectryoclostridium</taxon>
    </lineage>
</organism>
<reference evidence="2" key="2">
    <citation type="journal article" date="2021" name="PeerJ">
        <title>Extensive microbial diversity within the chicken gut microbiome revealed by metagenomics and culture.</title>
        <authorList>
            <person name="Gilroy R."/>
            <person name="Ravi A."/>
            <person name="Getino M."/>
            <person name="Pursley I."/>
            <person name="Horton D.L."/>
            <person name="Alikhan N.F."/>
            <person name="Baker D."/>
            <person name="Gharbi K."/>
            <person name="Hall N."/>
            <person name="Watson M."/>
            <person name="Adriaenssens E.M."/>
            <person name="Foster-Nyarko E."/>
            <person name="Jarju S."/>
            <person name="Secka A."/>
            <person name="Antonio M."/>
            <person name="Oren A."/>
            <person name="Chaudhuri R.R."/>
            <person name="La Ragione R."/>
            <person name="Hildebrand F."/>
            <person name="Pallen M.J."/>
        </authorList>
    </citation>
    <scope>NUCLEOTIDE SEQUENCE</scope>
    <source>
        <strain evidence="2">9366</strain>
    </source>
</reference>
<gene>
    <name evidence="2" type="ORF">IAB07_00765</name>
</gene>
<dbReference type="PANTHER" id="PTHR37298">
    <property type="entry name" value="UPF0111 PROTEIN YKAA"/>
    <property type="match status" value="1"/>
</dbReference>
<dbReference type="Pfam" id="PF01865">
    <property type="entry name" value="PhoU_div"/>
    <property type="match status" value="1"/>
</dbReference>
<dbReference type="PANTHER" id="PTHR37298:SF1">
    <property type="entry name" value="UPF0111 PROTEIN YKAA"/>
    <property type="match status" value="1"/>
</dbReference>
<protein>
    <submittedName>
        <fullName evidence="2">DUF47 family protein</fullName>
    </submittedName>
</protein>
<evidence type="ECO:0000313" key="3">
    <source>
        <dbReference type="Proteomes" id="UP000824145"/>
    </source>
</evidence>
<dbReference type="InterPro" id="IPR052912">
    <property type="entry name" value="UPF0111_domain"/>
</dbReference>
<dbReference type="EMBL" id="DVNJ01000001">
    <property type="protein sequence ID" value="HIU62285.1"/>
    <property type="molecule type" value="Genomic_DNA"/>
</dbReference>
<comment type="caution">
    <text evidence="2">The sequence shown here is derived from an EMBL/GenBank/DDBJ whole genome shotgun (WGS) entry which is preliminary data.</text>
</comment>
<dbReference type="InterPro" id="IPR038078">
    <property type="entry name" value="PhoU-like_sf"/>
</dbReference>
<evidence type="ECO:0000256" key="1">
    <source>
        <dbReference type="ARBA" id="ARBA00008591"/>
    </source>
</evidence>
<evidence type="ECO:0000313" key="2">
    <source>
        <dbReference type="EMBL" id="HIU62285.1"/>
    </source>
</evidence>
<sequence length="198" mass="23093">MKLFKKRINFYHLLSSQCDCMSEGLTALYNYCVTKEERFADEVVKIEEDGDMRRRILIDELNNTFITPIERKDIFNLSRQIDEILDYAKATIDELRLFRILPDEAMTDIVGILVDICKHISRAVANMEHHPNIAKDEAIKVKGLENKVGNHYYRALGALFDQDDFHLVFKYREVYRHLNTTSDVADVAMDSLLDVLMQ</sequence>
<dbReference type="InterPro" id="IPR018445">
    <property type="entry name" value="Put_Phosphate_transp_reg"/>
</dbReference>
<reference evidence="2" key="1">
    <citation type="submission" date="2020-10" db="EMBL/GenBank/DDBJ databases">
        <authorList>
            <person name="Gilroy R."/>
        </authorList>
    </citation>
    <scope>NUCLEOTIDE SEQUENCE</scope>
    <source>
        <strain evidence="2">9366</strain>
    </source>
</reference>
<name>A0A9D1SJJ8_9FIRM</name>
<accession>A0A9D1SJJ8</accession>
<proteinExistence type="inferred from homology"/>
<dbReference type="AlphaFoldDB" id="A0A9D1SJJ8"/>
<dbReference type="Gene3D" id="1.20.58.220">
    <property type="entry name" value="Phosphate transport system protein phou homolog 2, domain 2"/>
    <property type="match status" value="1"/>
</dbReference>